<comment type="caution">
    <text evidence="1">The sequence shown here is derived from an EMBL/GenBank/DDBJ whole genome shotgun (WGS) entry which is preliminary data.</text>
</comment>
<dbReference type="AlphaFoldDB" id="A0A8S1R2P3"/>
<evidence type="ECO:0000313" key="2">
    <source>
        <dbReference type="Proteomes" id="UP000692954"/>
    </source>
</evidence>
<proteinExistence type="predicted"/>
<reference evidence="1" key="1">
    <citation type="submission" date="2021-01" db="EMBL/GenBank/DDBJ databases">
        <authorList>
            <consortium name="Genoscope - CEA"/>
            <person name="William W."/>
        </authorList>
    </citation>
    <scope>NUCLEOTIDE SEQUENCE</scope>
</reference>
<gene>
    <name evidence="1" type="ORF">PSON_ATCC_30995.1.T1350030</name>
</gene>
<dbReference type="EMBL" id="CAJJDN010000135">
    <property type="protein sequence ID" value="CAD8121889.1"/>
    <property type="molecule type" value="Genomic_DNA"/>
</dbReference>
<evidence type="ECO:0000313" key="1">
    <source>
        <dbReference type="EMBL" id="CAD8121889.1"/>
    </source>
</evidence>
<dbReference type="Proteomes" id="UP000692954">
    <property type="component" value="Unassembled WGS sequence"/>
</dbReference>
<sequence length="85" mass="9940">MSSKSNCSNFVQQLQYLVRIHLFQHDISILIQKRDSQQVTMIYEDKGIIAFIGFYKIYSVFSDMSVSMVNESNLFIEIFMENLSS</sequence>
<keyword evidence="2" id="KW-1185">Reference proteome</keyword>
<protein>
    <submittedName>
        <fullName evidence="1">Uncharacterized protein</fullName>
    </submittedName>
</protein>
<organism evidence="1 2">
    <name type="scientific">Paramecium sonneborni</name>
    <dbReference type="NCBI Taxonomy" id="65129"/>
    <lineage>
        <taxon>Eukaryota</taxon>
        <taxon>Sar</taxon>
        <taxon>Alveolata</taxon>
        <taxon>Ciliophora</taxon>
        <taxon>Intramacronucleata</taxon>
        <taxon>Oligohymenophorea</taxon>
        <taxon>Peniculida</taxon>
        <taxon>Parameciidae</taxon>
        <taxon>Paramecium</taxon>
    </lineage>
</organism>
<accession>A0A8S1R2P3</accession>
<name>A0A8S1R2P3_9CILI</name>